<comment type="caution">
    <text evidence="1">The sequence shown here is derived from an EMBL/GenBank/DDBJ whole genome shotgun (WGS) entry which is preliminary data.</text>
</comment>
<organism evidence="1 2">
    <name type="scientific">Crotalaria pallida</name>
    <name type="common">Smooth rattlebox</name>
    <name type="synonym">Crotalaria striata</name>
    <dbReference type="NCBI Taxonomy" id="3830"/>
    <lineage>
        <taxon>Eukaryota</taxon>
        <taxon>Viridiplantae</taxon>
        <taxon>Streptophyta</taxon>
        <taxon>Embryophyta</taxon>
        <taxon>Tracheophyta</taxon>
        <taxon>Spermatophyta</taxon>
        <taxon>Magnoliopsida</taxon>
        <taxon>eudicotyledons</taxon>
        <taxon>Gunneridae</taxon>
        <taxon>Pentapetalae</taxon>
        <taxon>rosids</taxon>
        <taxon>fabids</taxon>
        <taxon>Fabales</taxon>
        <taxon>Fabaceae</taxon>
        <taxon>Papilionoideae</taxon>
        <taxon>50 kb inversion clade</taxon>
        <taxon>genistoids sensu lato</taxon>
        <taxon>core genistoids</taxon>
        <taxon>Crotalarieae</taxon>
        <taxon>Crotalaria</taxon>
    </lineage>
</organism>
<protein>
    <submittedName>
        <fullName evidence="1">Uncharacterized protein</fullName>
    </submittedName>
</protein>
<dbReference type="AlphaFoldDB" id="A0AAN9E8E5"/>
<keyword evidence="2" id="KW-1185">Reference proteome</keyword>
<evidence type="ECO:0000313" key="2">
    <source>
        <dbReference type="Proteomes" id="UP001372338"/>
    </source>
</evidence>
<evidence type="ECO:0000313" key="1">
    <source>
        <dbReference type="EMBL" id="KAK7250827.1"/>
    </source>
</evidence>
<reference evidence="1 2" key="1">
    <citation type="submission" date="2024-01" db="EMBL/GenBank/DDBJ databases">
        <title>The genomes of 5 underutilized Papilionoideae crops provide insights into root nodulation and disease resistanc.</title>
        <authorList>
            <person name="Yuan L."/>
        </authorList>
    </citation>
    <scope>NUCLEOTIDE SEQUENCE [LARGE SCALE GENOMIC DNA]</scope>
    <source>
        <strain evidence="1">ZHUSHIDOU_FW_LH</strain>
        <tissue evidence="1">Leaf</tissue>
    </source>
</reference>
<gene>
    <name evidence="1" type="ORF">RIF29_33540</name>
</gene>
<dbReference type="Proteomes" id="UP001372338">
    <property type="component" value="Unassembled WGS sequence"/>
</dbReference>
<dbReference type="EMBL" id="JAYWIO010000007">
    <property type="protein sequence ID" value="KAK7250827.1"/>
    <property type="molecule type" value="Genomic_DNA"/>
</dbReference>
<proteinExistence type="predicted"/>
<sequence>MLMRLGVSSSRLDKTLSIGSLNERFNGKISRAKRGWFVSPPSLSLFDLGSATIPIPSRIIFISSTRMRN</sequence>
<name>A0AAN9E8E5_CROPI</name>
<accession>A0AAN9E8E5</accession>